<sequence>MEGSAMVDCIKELGDRCVATVEVVAASMASLLAVSASKTKMAKNAYLMIHHPYTTKQGNAKHFKSLSETLGSLSKSMINGYCEKTGLPEEKVDEMLDRETWIDAKAAIDLGFADEIIEGSNIQASINPDEFGYKNVPQALLNPPKQEETKPMGKFAEFKALLEELKDDEETKAFLASMQQPDIKPKTEEKLDDVSSFKALIQNQSAMIKQLQDRDNERRLATFEAKAKEFSACGQEIDAKTLMNLHDSHPDTYANTVQALERASNVYKAEQKGLFQAQGFSGEAKLTGKQGQFQAKVKKSVSDGACEDEAIIANMDESMYAEMSKVLPLES</sequence>
<dbReference type="Gene3D" id="3.90.226.10">
    <property type="entry name" value="2-enoyl-CoA Hydratase, Chain A, domain 1"/>
    <property type="match status" value="1"/>
</dbReference>
<keyword evidence="3" id="KW-0720">Serine protease</keyword>
<comment type="caution">
    <text evidence="4">The sequence shown here is derived from an EMBL/GenBank/DDBJ whole genome shotgun (WGS) entry which is preliminary data.</text>
</comment>
<evidence type="ECO:0000313" key="5">
    <source>
        <dbReference type="Proteomes" id="UP000094329"/>
    </source>
</evidence>
<name>A0ABX3A0T3_9GAMM</name>
<keyword evidence="5" id="KW-1185">Reference proteome</keyword>
<dbReference type="InterPro" id="IPR029045">
    <property type="entry name" value="ClpP/crotonase-like_dom_sf"/>
</dbReference>
<organism evidence="4 5">
    <name type="scientific">Piscirickettsia litoralis</name>
    <dbReference type="NCBI Taxonomy" id="1891921"/>
    <lineage>
        <taxon>Bacteria</taxon>
        <taxon>Pseudomonadati</taxon>
        <taxon>Pseudomonadota</taxon>
        <taxon>Gammaproteobacteria</taxon>
        <taxon>Thiotrichales</taxon>
        <taxon>Piscirickettsiaceae</taxon>
        <taxon>Piscirickettsia</taxon>
    </lineage>
</organism>
<dbReference type="SUPFAM" id="SSF52096">
    <property type="entry name" value="ClpP/crotonase"/>
    <property type="match status" value="1"/>
</dbReference>
<dbReference type="InterPro" id="IPR023562">
    <property type="entry name" value="ClpP/TepA"/>
</dbReference>
<protein>
    <recommendedName>
        <fullName evidence="6">ATP-dependent Clp protease proteolytic subunit</fullName>
    </recommendedName>
</protein>
<keyword evidence="1" id="KW-0645">Protease</keyword>
<accession>A0ABX3A0T3</accession>
<dbReference type="CDD" id="cd07016">
    <property type="entry name" value="S14_ClpP_1"/>
    <property type="match status" value="1"/>
</dbReference>
<dbReference type="Pfam" id="PF00574">
    <property type="entry name" value="CLP_protease"/>
    <property type="match status" value="1"/>
</dbReference>
<reference evidence="4 5" key="1">
    <citation type="submission" date="2016-08" db="EMBL/GenBank/DDBJ databases">
        <title>Draft genome sequence of Candidatus Piscirickettsia litoralis, from seawater.</title>
        <authorList>
            <person name="Wan X."/>
            <person name="Lee A.J."/>
            <person name="Hou S."/>
            <person name="Donachie S.P."/>
        </authorList>
    </citation>
    <scope>NUCLEOTIDE SEQUENCE [LARGE SCALE GENOMIC DNA]</scope>
    <source>
        <strain evidence="4 5">Y2</strain>
    </source>
</reference>
<evidence type="ECO:0000256" key="3">
    <source>
        <dbReference type="ARBA" id="ARBA00022825"/>
    </source>
</evidence>
<dbReference type="PANTHER" id="PTHR10381:SF70">
    <property type="entry name" value="ATP-DEPENDENT CLP PROTEASE PROTEOLYTIC SUBUNIT"/>
    <property type="match status" value="1"/>
</dbReference>
<evidence type="ECO:0008006" key="6">
    <source>
        <dbReference type="Google" id="ProtNLM"/>
    </source>
</evidence>
<evidence type="ECO:0000256" key="1">
    <source>
        <dbReference type="ARBA" id="ARBA00022670"/>
    </source>
</evidence>
<gene>
    <name evidence="4" type="ORF">BGC07_18125</name>
</gene>
<dbReference type="PANTHER" id="PTHR10381">
    <property type="entry name" value="ATP-DEPENDENT CLP PROTEASE PROTEOLYTIC SUBUNIT"/>
    <property type="match status" value="1"/>
</dbReference>
<dbReference type="Proteomes" id="UP000094329">
    <property type="component" value="Unassembled WGS sequence"/>
</dbReference>
<evidence type="ECO:0000256" key="2">
    <source>
        <dbReference type="ARBA" id="ARBA00022801"/>
    </source>
</evidence>
<proteinExistence type="predicted"/>
<evidence type="ECO:0000313" key="4">
    <source>
        <dbReference type="EMBL" id="ODN41065.1"/>
    </source>
</evidence>
<keyword evidence="2" id="KW-0378">Hydrolase</keyword>
<dbReference type="EMBL" id="MDTU01000007">
    <property type="protein sequence ID" value="ODN41065.1"/>
    <property type="molecule type" value="Genomic_DNA"/>
</dbReference>